<name>A0A1C3H4B9_9GAMM</name>
<evidence type="ECO:0000259" key="3">
    <source>
        <dbReference type="PROSITE" id="PS51820"/>
    </source>
</evidence>
<keyword evidence="2" id="KW-0812">Transmembrane</keyword>
<gene>
    <name evidence="4" type="ORF">CHUV0807_1205</name>
</gene>
<sequence>MSRYRRPQRSLWARSRNYRRLVWFAAFIAFLTYLAFNRPQQRQPPPFAVTAAPLAPPAAQSPPPQPAPRKPTLVIAKGNRLQDLPLAQNRWSEVLSARTPGKGFNAYYLDHGELERLHRAYHPYNYDKKDGSVVAWARVGEEKPSLARYADRWREAGRQIAEENSSSIRIHYNYNELKRIPAEDFAACWLGYIDIAQGGYYQFKPQGGGLARIILDRHLVSDGHAGQAPPQLWLEPGRYLLEVEYLNYHHTAEYALGLELASTRRTP</sequence>
<dbReference type="AlphaFoldDB" id="A0A1C3H4B9"/>
<accession>A0A1C3H4B9</accession>
<evidence type="ECO:0000313" key="5">
    <source>
        <dbReference type="Proteomes" id="UP000190837"/>
    </source>
</evidence>
<organism evidence="4 5">
    <name type="scientific">Cardiobacterium hominis</name>
    <dbReference type="NCBI Taxonomy" id="2718"/>
    <lineage>
        <taxon>Bacteria</taxon>
        <taxon>Pseudomonadati</taxon>
        <taxon>Pseudomonadota</taxon>
        <taxon>Gammaproteobacteria</taxon>
        <taxon>Cardiobacteriales</taxon>
        <taxon>Cardiobacteriaceae</taxon>
        <taxon>Cardiobacterium</taxon>
    </lineage>
</organism>
<dbReference type="InterPro" id="IPR037524">
    <property type="entry name" value="PA14/GLEYA"/>
</dbReference>
<evidence type="ECO:0000256" key="2">
    <source>
        <dbReference type="SAM" id="Phobius"/>
    </source>
</evidence>
<feature type="domain" description="PA14" evidence="3">
    <location>
        <begin position="139"/>
        <end position="267"/>
    </location>
</feature>
<feature type="region of interest" description="Disordered" evidence="1">
    <location>
        <begin position="46"/>
        <end position="71"/>
    </location>
</feature>
<reference evidence="5" key="1">
    <citation type="submission" date="2016-04" db="EMBL/GenBank/DDBJ databases">
        <authorList>
            <person name="Tagini F."/>
        </authorList>
    </citation>
    <scope>NUCLEOTIDE SEQUENCE [LARGE SCALE GENOMIC DNA]</scope>
    <source>
        <strain evidence="5">CHUV0807</strain>
    </source>
</reference>
<proteinExistence type="predicted"/>
<dbReference type="Proteomes" id="UP000190837">
    <property type="component" value="Unassembled WGS sequence"/>
</dbReference>
<dbReference type="RefSeq" id="WP_048714525.1">
    <property type="nucleotide sequence ID" value="NZ_CAUURN010000045.1"/>
</dbReference>
<feature type="transmembrane region" description="Helical" evidence="2">
    <location>
        <begin position="21"/>
        <end position="36"/>
    </location>
</feature>
<keyword evidence="2" id="KW-1133">Transmembrane helix</keyword>
<evidence type="ECO:0000313" key="4">
    <source>
        <dbReference type="EMBL" id="SAM64206.1"/>
    </source>
</evidence>
<keyword evidence="2" id="KW-0472">Membrane</keyword>
<dbReference type="SUPFAM" id="SSF56988">
    <property type="entry name" value="Anthrax protective antigen"/>
    <property type="match status" value="1"/>
</dbReference>
<feature type="compositionally biased region" description="Pro residues" evidence="1">
    <location>
        <begin position="54"/>
        <end position="69"/>
    </location>
</feature>
<evidence type="ECO:0000256" key="1">
    <source>
        <dbReference type="SAM" id="MobiDB-lite"/>
    </source>
</evidence>
<dbReference type="EMBL" id="FKLO01000045">
    <property type="protein sequence ID" value="SAM64206.1"/>
    <property type="molecule type" value="Genomic_DNA"/>
</dbReference>
<protein>
    <recommendedName>
        <fullName evidence="3">PA14 domain-containing protein</fullName>
    </recommendedName>
</protein>
<dbReference type="PROSITE" id="PS51820">
    <property type="entry name" value="PA14"/>
    <property type="match status" value="1"/>
</dbReference>